<reference evidence="1" key="2">
    <citation type="submission" date="2015-06" db="UniProtKB">
        <authorList>
            <consortium name="EnsemblMetazoa"/>
        </authorList>
    </citation>
    <scope>IDENTIFICATION</scope>
</reference>
<dbReference type="Proteomes" id="UP000015102">
    <property type="component" value="Unassembled WGS sequence"/>
</dbReference>
<dbReference type="EMBL" id="CAQQ02379863">
    <property type="status" value="NOT_ANNOTATED_CDS"/>
    <property type="molecule type" value="Genomic_DNA"/>
</dbReference>
<proteinExistence type="predicted"/>
<organism evidence="1 2">
    <name type="scientific">Megaselia scalaris</name>
    <name type="common">Humpbacked fly</name>
    <name type="synonym">Phora scalaris</name>
    <dbReference type="NCBI Taxonomy" id="36166"/>
    <lineage>
        <taxon>Eukaryota</taxon>
        <taxon>Metazoa</taxon>
        <taxon>Ecdysozoa</taxon>
        <taxon>Arthropoda</taxon>
        <taxon>Hexapoda</taxon>
        <taxon>Insecta</taxon>
        <taxon>Pterygota</taxon>
        <taxon>Neoptera</taxon>
        <taxon>Endopterygota</taxon>
        <taxon>Diptera</taxon>
        <taxon>Brachycera</taxon>
        <taxon>Muscomorpha</taxon>
        <taxon>Platypezoidea</taxon>
        <taxon>Phoridae</taxon>
        <taxon>Megaseliini</taxon>
        <taxon>Megaselia</taxon>
    </lineage>
</organism>
<accession>T1GYM4</accession>
<reference evidence="2" key="1">
    <citation type="submission" date="2013-02" db="EMBL/GenBank/DDBJ databases">
        <authorList>
            <person name="Hughes D."/>
        </authorList>
    </citation>
    <scope>NUCLEOTIDE SEQUENCE</scope>
    <source>
        <strain>Durham</strain>
        <strain evidence="2">NC isolate 2 -- Noor lab</strain>
    </source>
</reference>
<dbReference type="HOGENOM" id="CLU_1954210_0_0_1"/>
<dbReference type="EnsemblMetazoa" id="MESCA008958-RA">
    <property type="protein sequence ID" value="MESCA008958-PA"/>
    <property type="gene ID" value="MESCA008958"/>
</dbReference>
<evidence type="ECO:0000313" key="1">
    <source>
        <dbReference type="EnsemblMetazoa" id="MESCA008958-PA"/>
    </source>
</evidence>
<dbReference type="EMBL" id="CAQQ02379862">
    <property type="status" value="NOT_ANNOTATED_CDS"/>
    <property type="molecule type" value="Genomic_DNA"/>
</dbReference>
<sequence>MTVIKQYLVLHPKQTSYDSHQRIIGTSAPKDRSLTKSCTYIPKNLPVTVIKDYICQIVDLEERSSRQVSESEKTIFSPCIVTSQANVLEMLENFSKCLRKGLRKYAPASLIFFVTERDIHKENGQYPQQ</sequence>
<protein>
    <submittedName>
        <fullName evidence="1">Uncharacterized protein</fullName>
    </submittedName>
</protein>
<name>T1GYM4_MEGSC</name>
<dbReference type="EMBL" id="CAQQ02379864">
    <property type="status" value="NOT_ANNOTATED_CDS"/>
    <property type="molecule type" value="Genomic_DNA"/>
</dbReference>
<keyword evidence="2" id="KW-1185">Reference proteome</keyword>
<dbReference type="AlphaFoldDB" id="T1GYM4"/>
<evidence type="ECO:0000313" key="2">
    <source>
        <dbReference type="Proteomes" id="UP000015102"/>
    </source>
</evidence>